<reference evidence="4" key="1">
    <citation type="journal article" date="2018" name="DNA Res.">
        <title>Multiple hybrid de novo genome assembly of finger millet, an orphan allotetraploid crop.</title>
        <authorList>
            <person name="Hatakeyama M."/>
            <person name="Aluri S."/>
            <person name="Balachadran M.T."/>
            <person name="Sivarajan S.R."/>
            <person name="Patrignani A."/>
            <person name="Gruter S."/>
            <person name="Poveda L."/>
            <person name="Shimizu-Inatsugi R."/>
            <person name="Baeten J."/>
            <person name="Francoijs K.J."/>
            <person name="Nataraja K.N."/>
            <person name="Reddy Y.A.N."/>
            <person name="Phadnis S."/>
            <person name="Ravikumar R.L."/>
            <person name="Schlapbach R."/>
            <person name="Sreeman S.M."/>
            <person name="Shimizu K.K."/>
        </authorList>
    </citation>
    <scope>NUCLEOTIDE SEQUENCE</scope>
</reference>
<dbReference type="AlphaFoldDB" id="A0AAV5EJI7"/>
<feature type="domain" description="Pectinesterase inhibitor" evidence="3">
    <location>
        <begin position="30"/>
        <end position="190"/>
    </location>
</feature>
<evidence type="ECO:0000259" key="3">
    <source>
        <dbReference type="Pfam" id="PF04043"/>
    </source>
</evidence>
<feature type="signal peptide" evidence="2">
    <location>
        <begin position="1"/>
        <end position="20"/>
    </location>
</feature>
<dbReference type="PANTHER" id="PTHR31080:SF66">
    <property type="entry name" value="EXPRESSED PROTEIN"/>
    <property type="match status" value="1"/>
</dbReference>
<comment type="caution">
    <text evidence="4">The sequence shown here is derived from an EMBL/GenBank/DDBJ whole genome shotgun (WGS) entry which is preliminary data.</text>
</comment>
<dbReference type="PANTHER" id="PTHR31080">
    <property type="entry name" value="PECTINESTERASE INHIBITOR-LIKE"/>
    <property type="match status" value="1"/>
</dbReference>
<proteinExistence type="predicted"/>
<accession>A0AAV5EJI7</accession>
<protein>
    <recommendedName>
        <fullName evidence="3">Pectinesterase inhibitor domain-containing protein</fullName>
    </recommendedName>
</protein>
<keyword evidence="5" id="KW-1185">Reference proteome</keyword>
<dbReference type="InterPro" id="IPR006501">
    <property type="entry name" value="Pectinesterase_inhib_dom"/>
</dbReference>
<gene>
    <name evidence="4" type="primary">gb10362</name>
    <name evidence="4" type="ORF">PR202_gb10362</name>
</gene>
<reference evidence="4" key="2">
    <citation type="submission" date="2021-12" db="EMBL/GenBank/DDBJ databases">
        <title>Resequencing data analysis of finger millet.</title>
        <authorList>
            <person name="Hatakeyama M."/>
            <person name="Aluri S."/>
            <person name="Balachadran M.T."/>
            <person name="Sivarajan S.R."/>
            <person name="Poveda L."/>
            <person name="Shimizu-Inatsugi R."/>
            <person name="Schlapbach R."/>
            <person name="Sreeman S.M."/>
            <person name="Shimizu K.K."/>
        </authorList>
    </citation>
    <scope>NUCLEOTIDE SEQUENCE</scope>
</reference>
<evidence type="ECO:0000313" key="5">
    <source>
        <dbReference type="Proteomes" id="UP001054889"/>
    </source>
</evidence>
<evidence type="ECO:0000313" key="4">
    <source>
        <dbReference type="EMBL" id="GJN22766.1"/>
    </source>
</evidence>
<dbReference type="NCBIfam" id="TIGR01614">
    <property type="entry name" value="PME_inhib"/>
    <property type="match status" value="1"/>
</dbReference>
<dbReference type="GO" id="GO:0004857">
    <property type="term" value="F:enzyme inhibitor activity"/>
    <property type="evidence" value="ECO:0007669"/>
    <property type="project" value="InterPro"/>
</dbReference>
<dbReference type="InterPro" id="IPR035513">
    <property type="entry name" value="Invertase/methylesterase_inhib"/>
</dbReference>
<dbReference type="Gene3D" id="1.20.140.40">
    <property type="entry name" value="Invertase/pectin methylesterase inhibitor family protein"/>
    <property type="match status" value="1"/>
</dbReference>
<dbReference type="EMBL" id="BQKI01000076">
    <property type="protein sequence ID" value="GJN22766.1"/>
    <property type="molecule type" value="Genomic_DNA"/>
</dbReference>
<keyword evidence="1 2" id="KW-0732">Signal</keyword>
<dbReference type="Proteomes" id="UP001054889">
    <property type="component" value="Unassembled WGS sequence"/>
</dbReference>
<organism evidence="4 5">
    <name type="scientific">Eleusine coracana subsp. coracana</name>
    <dbReference type="NCBI Taxonomy" id="191504"/>
    <lineage>
        <taxon>Eukaryota</taxon>
        <taxon>Viridiplantae</taxon>
        <taxon>Streptophyta</taxon>
        <taxon>Embryophyta</taxon>
        <taxon>Tracheophyta</taxon>
        <taxon>Spermatophyta</taxon>
        <taxon>Magnoliopsida</taxon>
        <taxon>Liliopsida</taxon>
        <taxon>Poales</taxon>
        <taxon>Poaceae</taxon>
        <taxon>PACMAD clade</taxon>
        <taxon>Chloridoideae</taxon>
        <taxon>Cynodonteae</taxon>
        <taxon>Eleusininae</taxon>
        <taxon>Eleusine</taxon>
    </lineage>
</organism>
<name>A0AAV5EJI7_ELECO</name>
<dbReference type="Pfam" id="PF04043">
    <property type="entry name" value="PMEI"/>
    <property type="match status" value="1"/>
</dbReference>
<evidence type="ECO:0000256" key="2">
    <source>
        <dbReference type="SAM" id="SignalP"/>
    </source>
</evidence>
<dbReference type="InterPro" id="IPR051955">
    <property type="entry name" value="PME_Inhibitor"/>
</dbReference>
<feature type="chain" id="PRO_5043428049" description="Pectinesterase inhibitor domain-containing protein" evidence="2">
    <location>
        <begin position="21"/>
        <end position="210"/>
    </location>
</feature>
<dbReference type="SUPFAM" id="SSF101148">
    <property type="entry name" value="Plant invertase/pectin methylesterase inhibitor"/>
    <property type="match status" value="1"/>
</dbReference>
<sequence>MALASLLVVFLCASLHVLHAARLPPGSSPIVETCKPVPYPESCVRDLGQRLLDIQTTLASVSDKSSTIAGAPGQVDPKALVAVALDAAAEAGSVAAAVFEGKLPGFNTSVPDFQKCLSNCTVTMKSAMKKIHGASAAVKAGANDIAKTLASRAIGDVSSCTLSCRELNGDVRLILQQSLVEFQKMLQLAVAFTSKLKPKPGPPPPAPEMH</sequence>
<evidence type="ECO:0000256" key="1">
    <source>
        <dbReference type="ARBA" id="ARBA00022729"/>
    </source>
</evidence>